<evidence type="ECO:0008006" key="3">
    <source>
        <dbReference type="Google" id="ProtNLM"/>
    </source>
</evidence>
<comment type="caution">
    <text evidence="1">The sequence shown here is derived from an EMBL/GenBank/DDBJ whole genome shotgun (WGS) entry which is preliminary data.</text>
</comment>
<dbReference type="Gene3D" id="1.10.10.60">
    <property type="entry name" value="Homeodomain-like"/>
    <property type="match status" value="1"/>
</dbReference>
<evidence type="ECO:0000313" key="1">
    <source>
        <dbReference type="EMBL" id="MBE0399013.1"/>
    </source>
</evidence>
<dbReference type="Proteomes" id="UP001645039">
    <property type="component" value="Unassembled WGS sequence"/>
</dbReference>
<dbReference type="RefSeq" id="WP_096281066.1">
    <property type="nucleotide sequence ID" value="NZ_CP189763.1"/>
</dbReference>
<dbReference type="EMBL" id="RRZD01000002">
    <property type="protein sequence ID" value="MBE0399013.1"/>
    <property type="molecule type" value="Genomic_DNA"/>
</dbReference>
<organism evidence="1 2">
    <name type="scientific">Halomonas casei</name>
    <dbReference type="NCBI Taxonomy" id="2742613"/>
    <lineage>
        <taxon>Bacteria</taxon>
        <taxon>Pseudomonadati</taxon>
        <taxon>Pseudomonadota</taxon>
        <taxon>Gammaproteobacteria</taxon>
        <taxon>Oceanospirillales</taxon>
        <taxon>Halomonadaceae</taxon>
        <taxon>Halomonas</taxon>
    </lineage>
</organism>
<name>A0ABR9EXR3_9GAMM</name>
<proteinExistence type="predicted"/>
<sequence length="69" mass="8100">MQDKILNIGEAAKMLGVDRTTLWRMHAKYKMIAPPARFSIGRTGYLQSYLEQWIQDRMKEAIEELNQSK</sequence>
<reference evidence="1 2" key="1">
    <citation type="submission" date="2020-07" db="EMBL/GenBank/DDBJ databases">
        <title>Halophilic bacteria isolated from french cheeses.</title>
        <authorList>
            <person name="Kothe C.I."/>
            <person name="Farah-Kraiem B."/>
            <person name="Renault P."/>
            <person name="Dridi B."/>
        </authorList>
    </citation>
    <scope>NUCLEOTIDE SEQUENCE [LARGE SCALE GENOMIC DNA]</scope>
    <source>
        <strain evidence="1 2">FME1</strain>
    </source>
</reference>
<gene>
    <name evidence="1" type="ORF">EI168_02675</name>
</gene>
<protein>
    <recommendedName>
        <fullName evidence="3">Transcriptional regulator, AlpA family</fullName>
    </recommendedName>
</protein>
<dbReference type="SUPFAM" id="SSF46955">
    <property type="entry name" value="Putative DNA-binding domain"/>
    <property type="match status" value="1"/>
</dbReference>
<evidence type="ECO:0000313" key="2">
    <source>
        <dbReference type="Proteomes" id="UP001645039"/>
    </source>
</evidence>
<keyword evidence="2" id="KW-1185">Reference proteome</keyword>
<accession>A0ABR9EXR3</accession>
<dbReference type="InterPro" id="IPR009061">
    <property type="entry name" value="DNA-bd_dom_put_sf"/>
</dbReference>